<proteinExistence type="predicted"/>
<dbReference type="EMBL" id="OMOI01000001">
    <property type="protein sequence ID" value="SPF76831.1"/>
    <property type="molecule type" value="Genomic_DNA"/>
</dbReference>
<comment type="function">
    <text evidence="15">Member of the two-component regulatory system DctB/DctD involved in the transport of C4-dicarboxylates. DctB functions as a membrane-associated protein kinase that phosphorylates DctD in response to environmental signals.</text>
</comment>
<evidence type="ECO:0000256" key="14">
    <source>
        <dbReference type="ARBA" id="ARBA00023136"/>
    </source>
</evidence>
<reference evidence="20 21" key="1">
    <citation type="submission" date="2018-03" db="EMBL/GenBank/DDBJ databases">
        <authorList>
            <person name="Keele B.F."/>
        </authorList>
    </citation>
    <scope>NUCLEOTIDE SEQUENCE [LARGE SCALE GENOMIC DNA]</scope>
    <source>
        <strain evidence="20 21">CECT 8811</strain>
    </source>
</reference>
<evidence type="ECO:0000256" key="18">
    <source>
        <dbReference type="SAM" id="Phobius"/>
    </source>
</evidence>
<evidence type="ECO:0000313" key="20">
    <source>
        <dbReference type="EMBL" id="SPF76831.1"/>
    </source>
</evidence>
<evidence type="ECO:0000256" key="15">
    <source>
        <dbReference type="ARBA" id="ARBA00059004"/>
    </source>
</evidence>
<dbReference type="InterPro" id="IPR003661">
    <property type="entry name" value="HisK_dim/P_dom"/>
</dbReference>
<dbReference type="Proteomes" id="UP000244911">
    <property type="component" value="Unassembled WGS sequence"/>
</dbReference>
<sequence>MLRFLHTKWIFPFLLGTLVISAGVWAVAWRAALTPLSEQASSELELASDQLTRHLFRYRELAVILARHPVLQAQLSGEVENTQAADDLLRAMADMTGAHQLLLVNHTGRVLAASHQTRQQLDPASPMIHRALTGALGSEAEFQSAGNGNLRRVFSFAAPVLGEGEQQQGAVIARTNLLDFEENWPSTASALFFTLNGERVFVSNRLDLVSVARPAERFLNSSASHWTGHEVWSVEAGPYLPDRALHLTRDLSTVGLSGEILLDTAPAERSAALLAAIAGAICLGIGGLLLAVGERRRALNERLRIEAAANARLEARVAERTQALSEANVDLLRENRERREAEAALKKAQDDLVQAGKLSALGQMSAGISHELNQPLMAIRSFSENATLFLERGQGEQAGQNLTRISELAHRMGRIIKNLRAFARNENEPMGKVDLGHVVSTAVELTEPRLKADRITLDWTPPSEPVFAKAGEVRLSQVFVNLINNAADAMMEQDDRHIRIVINDGKTLSVTVRDTGPGIEDADRIFEPFFSTKQVGEEGMGLGLSISYGLVQSFGGDIRGRNCENGAMFTVELPYWRDTE</sequence>
<evidence type="ECO:0000256" key="6">
    <source>
        <dbReference type="ARBA" id="ARBA00022553"/>
    </source>
</evidence>
<evidence type="ECO:0000256" key="5">
    <source>
        <dbReference type="ARBA" id="ARBA00022519"/>
    </source>
</evidence>
<dbReference type="PANTHER" id="PTHR43065">
    <property type="entry name" value="SENSOR HISTIDINE KINASE"/>
    <property type="match status" value="1"/>
</dbReference>
<dbReference type="InterPro" id="IPR029151">
    <property type="entry name" value="Sensor-like_sf"/>
</dbReference>
<dbReference type="PROSITE" id="PS50109">
    <property type="entry name" value="HIS_KIN"/>
    <property type="match status" value="1"/>
</dbReference>
<evidence type="ECO:0000313" key="21">
    <source>
        <dbReference type="Proteomes" id="UP000244911"/>
    </source>
</evidence>
<evidence type="ECO:0000256" key="7">
    <source>
        <dbReference type="ARBA" id="ARBA00022679"/>
    </source>
</evidence>
<dbReference type="InterPro" id="IPR036097">
    <property type="entry name" value="HisK_dim/P_sf"/>
</dbReference>
<dbReference type="Pfam" id="PF00512">
    <property type="entry name" value="HisKA"/>
    <property type="match status" value="1"/>
</dbReference>
<dbReference type="InterPro" id="IPR004358">
    <property type="entry name" value="Sig_transdc_His_kin-like_C"/>
</dbReference>
<dbReference type="Gene3D" id="3.30.565.10">
    <property type="entry name" value="Histidine kinase-like ATPase, C-terminal domain"/>
    <property type="match status" value="1"/>
</dbReference>
<evidence type="ECO:0000256" key="1">
    <source>
        <dbReference type="ARBA" id="ARBA00000085"/>
    </source>
</evidence>
<comment type="subcellular location">
    <subcellularLocation>
        <location evidence="2">Cell inner membrane</location>
        <topology evidence="2">Multi-pass membrane protein</topology>
    </subcellularLocation>
</comment>
<keyword evidence="14 18" id="KW-0472">Membrane</keyword>
<dbReference type="CDD" id="cd00082">
    <property type="entry name" value="HisKA"/>
    <property type="match status" value="1"/>
</dbReference>
<dbReference type="SMART" id="SM00388">
    <property type="entry name" value="HisKA"/>
    <property type="match status" value="1"/>
</dbReference>
<keyword evidence="7 20" id="KW-0808">Transferase</keyword>
<dbReference type="PIRSF" id="PIRSF036431">
    <property type="entry name" value="STHK_DctB"/>
    <property type="match status" value="1"/>
</dbReference>
<keyword evidence="13" id="KW-0902">Two-component regulatory system</keyword>
<comment type="catalytic activity">
    <reaction evidence="1">
        <text>ATP + protein L-histidine = ADP + protein N-phospho-L-histidine.</text>
        <dbReference type="EC" id="2.7.13.3"/>
    </reaction>
</comment>
<evidence type="ECO:0000256" key="11">
    <source>
        <dbReference type="ARBA" id="ARBA00022840"/>
    </source>
</evidence>
<evidence type="ECO:0000256" key="2">
    <source>
        <dbReference type="ARBA" id="ARBA00004429"/>
    </source>
</evidence>
<protein>
    <recommendedName>
        <fullName evidence="16">C4-dicarboxylate transport sensor protein DctB</fullName>
        <ecNumber evidence="3">2.7.13.3</ecNumber>
    </recommendedName>
</protein>
<dbReference type="GO" id="GO:0000155">
    <property type="term" value="F:phosphorelay sensor kinase activity"/>
    <property type="evidence" value="ECO:0007669"/>
    <property type="project" value="InterPro"/>
</dbReference>
<gene>
    <name evidence="20" type="primary">dctB_2</name>
    <name evidence="20" type="ORF">ALP8811_01847</name>
</gene>
<dbReference type="SUPFAM" id="SSF103190">
    <property type="entry name" value="Sensory domain-like"/>
    <property type="match status" value="1"/>
</dbReference>
<dbReference type="AlphaFoldDB" id="A0A2R8ALC8"/>
<evidence type="ECO:0000256" key="9">
    <source>
        <dbReference type="ARBA" id="ARBA00022741"/>
    </source>
</evidence>
<feature type="coiled-coil region" evidence="17">
    <location>
        <begin position="296"/>
        <end position="358"/>
    </location>
</feature>
<dbReference type="GO" id="GO:0005886">
    <property type="term" value="C:plasma membrane"/>
    <property type="evidence" value="ECO:0007669"/>
    <property type="project" value="UniProtKB-SubCell"/>
</dbReference>
<keyword evidence="4" id="KW-1003">Cell membrane</keyword>
<dbReference type="RefSeq" id="WP_108856802.1">
    <property type="nucleotide sequence ID" value="NZ_OMOI01000001.1"/>
</dbReference>
<evidence type="ECO:0000256" key="8">
    <source>
        <dbReference type="ARBA" id="ARBA00022692"/>
    </source>
</evidence>
<dbReference type="Gene3D" id="3.30.450.20">
    <property type="entry name" value="PAS domain"/>
    <property type="match status" value="1"/>
</dbReference>
<evidence type="ECO:0000256" key="3">
    <source>
        <dbReference type="ARBA" id="ARBA00012438"/>
    </source>
</evidence>
<dbReference type="SMART" id="SM00387">
    <property type="entry name" value="HATPase_c"/>
    <property type="match status" value="1"/>
</dbReference>
<dbReference type="SUPFAM" id="SSF47384">
    <property type="entry name" value="Homodimeric domain of signal transducing histidine kinase"/>
    <property type="match status" value="1"/>
</dbReference>
<feature type="transmembrane region" description="Helical" evidence="18">
    <location>
        <begin position="271"/>
        <end position="292"/>
    </location>
</feature>
<keyword evidence="12 18" id="KW-1133">Transmembrane helix</keyword>
<dbReference type="EC" id="2.7.13.3" evidence="3"/>
<keyword evidence="11" id="KW-0067">ATP-binding</keyword>
<evidence type="ECO:0000256" key="13">
    <source>
        <dbReference type="ARBA" id="ARBA00023012"/>
    </source>
</evidence>
<evidence type="ECO:0000256" key="10">
    <source>
        <dbReference type="ARBA" id="ARBA00022777"/>
    </source>
</evidence>
<keyword evidence="21" id="KW-1185">Reference proteome</keyword>
<keyword evidence="6" id="KW-0597">Phosphoprotein</keyword>
<keyword evidence="9" id="KW-0547">Nucleotide-binding</keyword>
<accession>A0A2R8ALC8</accession>
<evidence type="ECO:0000256" key="12">
    <source>
        <dbReference type="ARBA" id="ARBA00022989"/>
    </source>
</evidence>
<dbReference type="Pfam" id="PF02518">
    <property type="entry name" value="HATPase_c"/>
    <property type="match status" value="1"/>
</dbReference>
<evidence type="ECO:0000259" key="19">
    <source>
        <dbReference type="PROSITE" id="PS50109"/>
    </source>
</evidence>
<organism evidence="20 21">
    <name type="scientific">Aliiroseovarius pelagivivens</name>
    <dbReference type="NCBI Taxonomy" id="1639690"/>
    <lineage>
        <taxon>Bacteria</taxon>
        <taxon>Pseudomonadati</taxon>
        <taxon>Pseudomonadota</taxon>
        <taxon>Alphaproteobacteria</taxon>
        <taxon>Rhodobacterales</taxon>
        <taxon>Paracoccaceae</taxon>
        <taxon>Aliiroseovarius</taxon>
    </lineage>
</organism>
<dbReference type="SUPFAM" id="SSF55874">
    <property type="entry name" value="ATPase domain of HSP90 chaperone/DNA topoisomerase II/histidine kinase"/>
    <property type="match status" value="1"/>
</dbReference>
<evidence type="ECO:0000256" key="17">
    <source>
        <dbReference type="SAM" id="Coils"/>
    </source>
</evidence>
<dbReference type="InterPro" id="IPR036890">
    <property type="entry name" value="HATPase_C_sf"/>
</dbReference>
<keyword evidence="8 18" id="KW-0812">Transmembrane</keyword>
<dbReference type="PRINTS" id="PR00344">
    <property type="entry name" value="BCTRLSENSOR"/>
</dbReference>
<name>A0A2R8ALC8_9RHOB</name>
<feature type="domain" description="Histidine kinase" evidence="19">
    <location>
        <begin position="367"/>
        <end position="577"/>
    </location>
</feature>
<keyword evidence="5" id="KW-0997">Cell inner membrane</keyword>
<dbReference type="InterPro" id="IPR017055">
    <property type="entry name" value="Sig_transdc_His_kinase_DctB"/>
</dbReference>
<keyword evidence="10" id="KW-0418">Kinase</keyword>
<keyword evidence="17" id="KW-0175">Coiled coil</keyword>
<evidence type="ECO:0000256" key="4">
    <source>
        <dbReference type="ARBA" id="ARBA00022475"/>
    </source>
</evidence>
<evidence type="ECO:0000256" key="16">
    <source>
        <dbReference type="ARBA" id="ARBA00073143"/>
    </source>
</evidence>
<dbReference type="InterPro" id="IPR005467">
    <property type="entry name" value="His_kinase_dom"/>
</dbReference>
<dbReference type="OrthoDB" id="7568856at2"/>
<dbReference type="GO" id="GO:0005524">
    <property type="term" value="F:ATP binding"/>
    <property type="evidence" value="ECO:0007669"/>
    <property type="project" value="UniProtKB-KW"/>
</dbReference>
<dbReference type="PANTHER" id="PTHR43065:SF46">
    <property type="entry name" value="C4-DICARBOXYLATE TRANSPORT SENSOR PROTEIN DCTB"/>
    <property type="match status" value="1"/>
</dbReference>
<dbReference type="Gene3D" id="1.10.287.130">
    <property type="match status" value="1"/>
</dbReference>
<dbReference type="InterPro" id="IPR003594">
    <property type="entry name" value="HATPase_dom"/>
</dbReference>
<dbReference type="FunFam" id="1.10.287.130:FF:000049">
    <property type="entry name" value="C4-dicarboxylate transport sensor protein DctB"/>
    <property type="match status" value="1"/>
</dbReference>